<dbReference type="RefSeq" id="WP_062944633.1">
    <property type="nucleotide sequence ID" value="NZ_CP171844.1"/>
</dbReference>
<comment type="caution">
    <text evidence="1">The sequence shown here is derived from an EMBL/GenBank/DDBJ whole genome shotgun (WGS) entry which is preliminary data.</text>
</comment>
<gene>
    <name evidence="1" type="ORF">A4A59_04095</name>
</gene>
<evidence type="ECO:0000313" key="1">
    <source>
        <dbReference type="EMBL" id="KZA97355.1"/>
    </source>
</evidence>
<dbReference type="Pfam" id="PF07103">
    <property type="entry name" value="DUF1365"/>
    <property type="match status" value="1"/>
</dbReference>
<name>A0A154IA63_RHILE</name>
<protein>
    <recommendedName>
        <fullName evidence="2">DUF1365 domain-containing protein</fullName>
    </recommendedName>
</protein>
<dbReference type="AlphaFoldDB" id="A0A154IA63"/>
<dbReference type="PANTHER" id="PTHR33973:SF4">
    <property type="entry name" value="OS07G0153300 PROTEIN"/>
    <property type="match status" value="1"/>
</dbReference>
<dbReference type="EMBL" id="LVYU01000134">
    <property type="protein sequence ID" value="KZA97355.1"/>
    <property type="molecule type" value="Genomic_DNA"/>
</dbReference>
<sequence>MTRRGEKRGMNAAANGAPPDAAAALYVGEIMHQRMKPFGHRFRYRVFSLFVDLDRLEEAGRLSTLFSVNGRNLVSFQERDHAETRNMSLRTYVDGLLAEARLDRADRILLVCYPRILGYVFNPLCVYYAYDAGGVLVAMIYEVRNTFGERHSHVCPVGRGEMSESGLRQSCDKLFHVSPFIGMAARYNFRMLPPGKEIRWRILETDSEGPLLSATFSGRQVPLTNASLLGLTARIPILTFKIMTGIHWEALKLWLKGARYVRRPAPPPAVSVRQTRPLAEAAE</sequence>
<accession>A0A154IA63</accession>
<reference evidence="1" key="1">
    <citation type="submission" date="2016-03" db="EMBL/GenBank/DDBJ databases">
        <title>Microsymbionts genomes from the relict species Vavilovia formosa.</title>
        <authorList>
            <person name="Chirak E."/>
            <person name="Kimeklis A."/>
            <person name="Kopat V."/>
            <person name="Andronov E."/>
        </authorList>
    </citation>
    <scope>NUCLEOTIDE SEQUENCE [LARGE SCALE GENOMIC DNA]</scope>
    <source>
        <strain evidence="1">Vaf12</strain>
    </source>
</reference>
<proteinExistence type="predicted"/>
<dbReference type="InterPro" id="IPR010775">
    <property type="entry name" value="DUF1365"/>
</dbReference>
<evidence type="ECO:0008006" key="2">
    <source>
        <dbReference type="Google" id="ProtNLM"/>
    </source>
</evidence>
<dbReference type="PANTHER" id="PTHR33973">
    <property type="entry name" value="OS07G0153300 PROTEIN"/>
    <property type="match status" value="1"/>
</dbReference>
<organism evidence="1">
    <name type="scientific">Rhizobium leguminosarum</name>
    <dbReference type="NCBI Taxonomy" id="384"/>
    <lineage>
        <taxon>Bacteria</taxon>
        <taxon>Pseudomonadati</taxon>
        <taxon>Pseudomonadota</taxon>
        <taxon>Alphaproteobacteria</taxon>
        <taxon>Hyphomicrobiales</taxon>
        <taxon>Rhizobiaceae</taxon>
        <taxon>Rhizobium/Agrobacterium group</taxon>
        <taxon>Rhizobium</taxon>
    </lineage>
</organism>